<organism evidence="13 14">
    <name type="scientific">Oceanisphaera profunda</name>
    <dbReference type="NCBI Taxonomy" id="1416627"/>
    <lineage>
        <taxon>Bacteria</taxon>
        <taxon>Pseudomonadati</taxon>
        <taxon>Pseudomonadota</taxon>
        <taxon>Gammaproteobacteria</taxon>
        <taxon>Aeromonadales</taxon>
        <taxon>Aeromonadaceae</taxon>
        <taxon>Oceanisphaera</taxon>
    </lineage>
</organism>
<dbReference type="InterPro" id="IPR001967">
    <property type="entry name" value="Peptidase_S11_N"/>
</dbReference>
<feature type="active site" description="Acyl-ester intermediate" evidence="7">
    <location>
        <position position="60"/>
    </location>
</feature>
<keyword evidence="13" id="KW-0645">Protease</keyword>
<evidence type="ECO:0000256" key="9">
    <source>
        <dbReference type="RuleBase" id="RU004016"/>
    </source>
</evidence>
<keyword evidence="3" id="KW-0378">Hydrolase</keyword>
<dbReference type="GO" id="GO:0009252">
    <property type="term" value="P:peptidoglycan biosynthetic process"/>
    <property type="evidence" value="ECO:0007669"/>
    <property type="project" value="UniProtKB-KW"/>
</dbReference>
<dbReference type="KEGG" id="opf:CBP31_09455"/>
<dbReference type="EMBL" id="CP021377">
    <property type="protein sequence ID" value="ART84006.1"/>
    <property type="molecule type" value="Genomic_DNA"/>
</dbReference>
<feature type="domain" description="SPOR" evidence="12">
    <location>
        <begin position="356"/>
        <end position="433"/>
    </location>
</feature>
<dbReference type="Pfam" id="PF05036">
    <property type="entry name" value="SPOR"/>
    <property type="match status" value="1"/>
</dbReference>
<dbReference type="InterPro" id="IPR007730">
    <property type="entry name" value="SPOR-like_dom"/>
</dbReference>
<feature type="active site" evidence="7">
    <location>
        <position position="120"/>
    </location>
</feature>
<keyword evidence="14" id="KW-1185">Reference proteome</keyword>
<evidence type="ECO:0000256" key="10">
    <source>
        <dbReference type="SAM" id="SignalP"/>
    </source>
</evidence>
<dbReference type="GO" id="GO:0008360">
    <property type="term" value="P:regulation of cell shape"/>
    <property type="evidence" value="ECO:0007669"/>
    <property type="project" value="UniProtKB-KW"/>
</dbReference>
<dbReference type="Gene3D" id="3.40.710.10">
    <property type="entry name" value="DD-peptidase/beta-lactamase superfamily"/>
    <property type="match status" value="1"/>
</dbReference>
<evidence type="ECO:0000256" key="2">
    <source>
        <dbReference type="ARBA" id="ARBA00022729"/>
    </source>
</evidence>
<keyword evidence="4" id="KW-0133">Cell shape</keyword>
<keyword evidence="13" id="KW-0121">Carboxypeptidase</keyword>
<dbReference type="InterPro" id="IPR012338">
    <property type="entry name" value="Beta-lactam/transpept-like"/>
</dbReference>
<reference evidence="13 14" key="1">
    <citation type="journal article" date="2014" name="Int. J. Syst. Evol. Microbiol.">
        <title>Oceanisphaera profunda sp. nov., a marine bacterium isolated from deep-sea sediment, and emended description of the genus Oceanisphaera.</title>
        <authorList>
            <person name="Xu Z."/>
            <person name="Zhang X.Y."/>
            <person name="Su H.N."/>
            <person name="Yu Z.C."/>
            <person name="Liu C."/>
            <person name="Li H."/>
            <person name="Chen X.L."/>
            <person name="Song X.Y."/>
            <person name="Xie B.B."/>
            <person name="Qin Q.L."/>
            <person name="Zhou B.C."/>
            <person name="Shi M."/>
            <person name="Huang Y."/>
            <person name="Zhang Y.Z."/>
        </authorList>
    </citation>
    <scope>NUCLEOTIDE SEQUENCE [LARGE SCALE GENOMIC DNA]</scope>
    <source>
        <strain evidence="13 14">SM1222</strain>
    </source>
</reference>
<dbReference type="GO" id="GO:0009002">
    <property type="term" value="F:serine-type D-Ala-D-Ala carboxypeptidase activity"/>
    <property type="evidence" value="ECO:0007669"/>
    <property type="project" value="InterPro"/>
</dbReference>
<evidence type="ECO:0000313" key="13">
    <source>
        <dbReference type="EMBL" id="ART84006.1"/>
    </source>
</evidence>
<dbReference type="AlphaFoldDB" id="A0A1Y0D9X8"/>
<proteinExistence type="inferred from homology"/>
<name>A0A1Y0D9X8_9GAMM</name>
<sequence length="434" mass="46988">MLIAKSRDTVKWLLTMVLLCSAISSAHAQTNPRYAAIVLDADSGEVLHSEYADAARYPASLTKMMTLYLLFEAMDNKLLKLDTGMPVSAHAASMPQTNISLKKGDRLRVRDAIPALVVRSANDAAVVVAEALGGTESQFAQMMTRKAKALKMNSTTFRNASGLPNSGQQTTARDLSILSMRLMKDHAKYYHYFSTPSFTYGGRTYHSHNRLIKNYPGTDGMKTGYINASGFNVATSTKKGKHRLVAVVMGGRTSQSRDAAMAALLDKSFIRAEQIAKVSPKAAQQARQAAPPASKIVISSETVRQVTRQEAQQTQAAKINPPTSQIKPIQQAPIQTAKTGASVIQSNSAPTFSVEQAWAVQVGSFRALEQAKDRAADAARRLGNTQQSNMAVNPASVGGQTLYRAQLVGLLQNEAKQACEQLVRQGIDCLVIRM</sequence>
<feature type="chain" id="PRO_5012440283" evidence="10">
    <location>
        <begin position="29"/>
        <end position="434"/>
    </location>
</feature>
<feature type="domain" description="Peptidase S11 D-alanyl-D-alanine carboxypeptidase A N-terminal" evidence="11">
    <location>
        <begin position="34"/>
        <end position="252"/>
    </location>
</feature>
<feature type="active site" description="Proton acceptor" evidence="7">
    <location>
        <position position="63"/>
    </location>
</feature>
<keyword evidence="5" id="KW-0573">Peptidoglycan synthesis</keyword>
<dbReference type="PANTHER" id="PTHR21581:SF6">
    <property type="entry name" value="TRAFFICKING PROTEIN PARTICLE COMPLEX SUBUNIT 12"/>
    <property type="match status" value="1"/>
</dbReference>
<accession>A0A1Y0D9X8</accession>
<dbReference type="InterPro" id="IPR036680">
    <property type="entry name" value="SPOR-like_sf"/>
</dbReference>
<dbReference type="PRINTS" id="PR00725">
    <property type="entry name" value="DADACBPTASE1"/>
</dbReference>
<evidence type="ECO:0000256" key="3">
    <source>
        <dbReference type="ARBA" id="ARBA00022801"/>
    </source>
</evidence>
<feature type="signal peptide" evidence="10">
    <location>
        <begin position="1"/>
        <end position="28"/>
    </location>
</feature>
<dbReference type="Pfam" id="PF00768">
    <property type="entry name" value="Peptidase_S11"/>
    <property type="match status" value="1"/>
</dbReference>
<dbReference type="InterPro" id="IPR018044">
    <property type="entry name" value="Peptidase_S11"/>
</dbReference>
<evidence type="ECO:0000256" key="6">
    <source>
        <dbReference type="ARBA" id="ARBA00023316"/>
    </source>
</evidence>
<evidence type="ECO:0000256" key="8">
    <source>
        <dbReference type="PIRSR" id="PIRSR618044-2"/>
    </source>
</evidence>
<keyword evidence="2 10" id="KW-0732">Signal</keyword>
<dbReference type="Proteomes" id="UP000243937">
    <property type="component" value="Chromosome"/>
</dbReference>
<protein>
    <submittedName>
        <fullName evidence="13">D-alanyl-D-alanine carboxypeptidase</fullName>
    </submittedName>
</protein>
<evidence type="ECO:0000256" key="1">
    <source>
        <dbReference type="ARBA" id="ARBA00007164"/>
    </source>
</evidence>
<dbReference type="GO" id="GO:0071555">
    <property type="term" value="P:cell wall organization"/>
    <property type="evidence" value="ECO:0007669"/>
    <property type="project" value="UniProtKB-KW"/>
</dbReference>
<evidence type="ECO:0000256" key="5">
    <source>
        <dbReference type="ARBA" id="ARBA00022984"/>
    </source>
</evidence>
<evidence type="ECO:0000256" key="4">
    <source>
        <dbReference type="ARBA" id="ARBA00022960"/>
    </source>
</evidence>
<dbReference type="GO" id="GO:0006508">
    <property type="term" value="P:proteolysis"/>
    <property type="evidence" value="ECO:0007669"/>
    <property type="project" value="InterPro"/>
</dbReference>
<evidence type="ECO:0000259" key="12">
    <source>
        <dbReference type="Pfam" id="PF05036"/>
    </source>
</evidence>
<dbReference type="SUPFAM" id="SSF56601">
    <property type="entry name" value="beta-lactamase/transpeptidase-like"/>
    <property type="match status" value="1"/>
</dbReference>
<evidence type="ECO:0000256" key="7">
    <source>
        <dbReference type="PIRSR" id="PIRSR618044-1"/>
    </source>
</evidence>
<gene>
    <name evidence="13" type="ORF">CBP31_09455</name>
</gene>
<comment type="similarity">
    <text evidence="1 9">Belongs to the peptidase S11 family.</text>
</comment>
<dbReference type="OrthoDB" id="9795979at2"/>
<dbReference type="PANTHER" id="PTHR21581">
    <property type="entry name" value="D-ALANYL-D-ALANINE CARBOXYPEPTIDASE"/>
    <property type="match status" value="1"/>
</dbReference>
<dbReference type="GO" id="GO:0042834">
    <property type="term" value="F:peptidoglycan binding"/>
    <property type="evidence" value="ECO:0007669"/>
    <property type="project" value="InterPro"/>
</dbReference>
<evidence type="ECO:0000313" key="14">
    <source>
        <dbReference type="Proteomes" id="UP000243937"/>
    </source>
</evidence>
<keyword evidence="6" id="KW-0961">Cell wall biogenesis/degradation</keyword>
<dbReference type="Gene3D" id="3.30.70.1070">
    <property type="entry name" value="Sporulation related repeat"/>
    <property type="match status" value="1"/>
</dbReference>
<feature type="binding site" evidence="8">
    <location>
        <position position="222"/>
    </location>
    <ligand>
        <name>substrate</name>
    </ligand>
</feature>
<evidence type="ECO:0000259" key="11">
    <source>
        <dbReference type="Pfam" id="PF00768"/>
    </source>
</evidence>